<evidence type="ECO:0008006" key="2">
    <source>
        <dbReference type="Google" id="ProtNLM"/>
    </source>
</evidence>
<dbReference type="EMBL" id="CADCWO010000150">
    <property type="protein sequence ID" value="CAA9579472.1"/>
    <property type="molecule type" value="Genomic_DNA"/>
</dbReference>
<protein>
    <recommendedName>
        <fullName evidence="2">Transposase IS701-like DDE domain-containing protein</fullName>
    </recommendedName>
</protein>
<organism evidence="1">
    <name type="scientific">uncultured Synechococcales cyanobacterium</name>
    <dbReference type="NCBI Taxonomy" id="1936017"/>
    <lineage>
        <taxon>Bacteria</taxon>
        <taxon>Bacillati</taxon>
        <taxon>Cyanobacteriota</taxon>
        <taxon>Cyanophyceae</taxon>
        <taxon>Synechococcales</taxon>
        <taxon>environmental samples</taxon>
    </lineage>
</organism>
<proteinExistence type="predicted"/>
<reference evidence="1" key="1">
    <citation type="submission" date="2020-02" db="EMBL/GenBank/DDBJ databases">
        <authorList>
            <person name="Meier V. D."/>
        </authorList>
    </citation>
    <scope>NUCLEOTIDE SEQUENCE</scope>
    <source>
        <strain evidence="1">AVDCRST_MAG81</strain>
    </source>
</reference>
<sequence length="123" mass="14332">MSFTKLDYCQYLLSSPINYTVTNLADHLEGVSHDQINRYLRGEKLTPRLLWDNVKALLQASQNAYLLFDDTVLDKRHSTSIELARRQYSAACQREETLPAEPPWQRTSCPSRHWACKLCVCQW</sequence>
<name>A0A6J4VHH3_9CYAN</name>
<dbReference type="AlphaFoldDB" id="A0A6J4VHH3"/>
<accession>A0A6J4VHH3</accession>
<gene>
    <name evidence="1" type="ORF">AVDCRST_MAG81-2665</name>
</gene>
<evidence type="ECO:0000313" key="1">
    <source>
        <dbReference type="EMBL" id="CAA9579472.1"/>
    </source>
</evidence>